<name>A0A150R199_SORCE</name>
<organism evidence="3 4">
    <name type="scientific">Sorangium cellulosum</name>
    <name type="common">Polyangium cellulosum</name>
    <dbReference type="NCBI Taxonomy" id="56"/>
    <lineage>
        <taxon>Bacteria</taxon>
        <taxon>Pseudomonadati</taxon>
        <taxon>Myxococcota</taxon>
        <taxon>Polyangia</taxon>
        <taxon>Polyangiales</taxon>
        <taxon>Polyangiaceae</taxon>
        <taxon>Sorangium</taxon>
    </lineage>
</organism>
<feature type="chain" id="PRO_5007567382" description="4Fe-4S ferredoxin-type domain-containing protein" evidence="1">
    <location>
        <begin position="27"/>
        <end position="345"/>
    </location>
</feature>
<keyword evidence="1" id="KW-0732">Signal</keyword>
<accession>A0A150R199</accession>
<dbReference type="PROSITE" id="PS51257">
    <property type="entry name" value="PROKAR_LIPOPROTEIN"/>
    <property type="match status" value="1"/>
</dbReference>
<feature type="domain" description="4Fe-4S ferredoxin-type" evidence="2">
    <location>
        <begin position="34"/>
        <end position="64"/>
    </location>
</feature>
<dbReference type="InterPro" id="IPR017896">
    <property type="entry name" value="4Fe4S_Fe-S-bd"/>
</dbReference>
<gene>
    <name evidence="3" type="ORF">BE15_40975</name>
</gene>
<protein>
    <recommendedName>
        <fullName evidence="2">4Fe-4S ferredoxin-type domain-containing protein</fullName>
    </recommendedName>
</protein>
<evidence type="ECO:0000256" key="1">
    <source>
        <dbReference type="SAM" id="SignalP"/>
    </source>
</evidence>
<evidence type="ECO:0000259" key="2">
    <source>
        <dbReference type="PROSITE" id="PS51379"/>
    </source>
</evidence>
<feature type="signal peptide" evidence="1">
    <location>
        <begin position="1"/>
        <end position="26"/>
    </location>
</feature>
<reference evidence="3 4" key="1">
    <citation type="submission" date="2014-02" db="EMBL/GenBank/DDBJ databases">
        <title>The small core and large imbalanced accessory genome model reveals a collaborative survival strategy of Sorangium cellulosum strains in nature.</title>
        <authorList>
            <person name="Han K."/>
            <person name="Peng R."/>
            <person name="Blom J."/>
            <person name="Li Y.-Z."/>
        </authorList>
    </citation>
    <scope>NUCLEOTIDE SEQUENCE [LARGE SCALE GENOMIC DNA]</scope>
    <source>
        <strain evidence="3 4">So0008-312</strain>
    </source>
</reference>
<dbReference type="AlphaFoldDB" id="A0A150R199"/>
<evidence type="ECO:0000313" key="4">
    <source>
        <dbReference type="Proteomes" id="UP000075260"/>
    </source>
</evidence>
<dbReference type="PROSITE" id="PS51379">
    <property type="entry name" value="4FE4S_FER_2"/>
    <property type="match status" value="1"/>
</dbReference>
<dbReference type="RefSeq" id="WP_061605658.1">
    <property type="nucleotide sequence ID" value="NZ_JEMA01000180.1"/>
</dbReference>
<comment type="caution">
    <text evidence="3">The sequence shown here is derived from an EMBL/GenBank/DDBJ whole genome shotgun (WGS) entry which is preliminary data.</text>
</comment>
<dbReference type="EMBL" id="JEMA01000180">
    <property type="protein sequence ID" value="KYF73608.1"/>
    <property type="molecule type" value="Genomic_DNA"/>
</dbReference>
<proteinExistence type="predicted"/>
<evidence type="ECO:0000313" key="3">
    <source>
        <dbReference type="EMBL" id="KYF73608.1"/>
    </source>
</evidence>
<dbReference type="OrthoDB" id="5520329at2"/>
<dbReference type="Proteomes" id="UP000075260">
    <property type="component" value="Unassembled WGS sequence"/>
</dbReference>
<sequence>MKKTRLALALLFAASLGGCLINGTSAYLTCAQQCSTALDPDACIAECGTCIGQCVHRAPEGFDGPTLLWVGRTVDEPQCPASAPATVYRGYESLDDPLVCSPCRCSEPACALPDGLRTAASARCDGAELPLQGARDILNGVCVPSGALVSDHKALVLGSPTVTPCEPSVEPPPVPLIVSPFPRWYRAGKACAGVTREDTCATQEKTCVPTEETQDFSQCIMHLGEGEVTCPPEYPARVVLYDDMEDERRCTPCECGPPTGSECSLTLLSYRDGACSDLLTAGTASGKDPGCLAPTPGARPKSMKAIWHVNEPGRCEPRGGEPTGDVIPIGPSTFCCQKRPGKSRD</sequence>